<reference evidence="1 2" key="1">
    <citation type="submission" date="2020-07" db="EMBL/GenBank/DDBJ databases">
        <title>Halosimplex pelagicum sp. nov. and Halosimplex rubrum sp. nov., isolated from salted brown alga Laminaria, and emended description of the genus Halosimplex.</title>
        <authorList>
            <person name="Cui H."/>
        </authorList>
    </citation>
    <scope>NUCLEOTIDE SEQUENCE [LARGE SCALE GENOMIC DNA]</scope>
    <source>
        <strain evidence="1 2">R27</strain>
    </source>
</reference>
<organism evidence="1 2">
    <name type="scientific">Halosimplex rubrum</name>
    <dbReference type="NCBI Taxonomy" id="869889"/>
    <lineage>
        <taxon>Archaea</taxon>
        <taxon>Methanobacteriati</taxon>
        <taxon>Methanobacteriota</taxon>
        <taxon>Stenosarchaea group</taxon>
        <taxon>Halobacteria</taxon>
        <taxon>Halobacteriales</taxon>
        <taxon>Haloarculaceae</taxon>
        <taxon>Halosimplex</taxon>
    </lineage>
</organism>
<keyword evidence="2" id="KW-1185">Reference proteome</keyword>
<accession>A0A7D5P706</accession>
<dbReference type="RefSeq" id="WP_006882760.1">
    <property type="nucleotide sequence ID" value="NZ_CP058910.1"/>
</dbReference>
<dbReference type="Pfam" id="PF20542">
    <property type="entry name" value="DUF6757"/>
    <property type="match status" value="1"/>
</dbReference>
<gene>
    <name evidence="1" type="ORF">HZS55_01945</name>
</gene>
<dbReference type="KEGG" id="hrr:HZS55_01945"/>
<proteinExistence type="predicted"/>
<evidence type="ECO:0000313" key="2">
    <source>
        <dbReference type="Proteomes" id="UP000509667"/>
    </source>
</evidence>
<dbReference type="InterPro" id="IPR046645">
    <property type="entry name" value="DUF6757"/>
</dbReference>
<dbReference type="GeneID" id="98323971"/>
<protein>
    <submittedName>
        <fullName evidence="1">Uncharacterized protein</fullName>
    </submittedName>
</protein>
<dbReference type="EMBL" id="CP058910">
    <property type="protein sequence ID" value="QLH76140.1"/>
    <property type="molecule type" value="Genomic_DNA"/>
</dbReference>
<dbReference type="Proteomes" id="UP000509667">
    <property type="component" value="Chromosome"/>
</dbReference>
<sequence length="54" mass="6272">MQCHYCDREAEIAVEKDGVKVGVCKTHFREQMEEIADSDWLDGIEEDLDIDRAE</sequence>
<dbReference type="OrthoDB" id="260547at2157"/>
<name>A0A7D5P706_9EURY</name>
<evidence type="ECO:0000313" key="1">
    <source>
        <dbReference type="EMBL" id="QLH76140.1"/>
    </source>
</evidence>
<dbReference type="AlphaFoldDB" id="A0A7D5P706"/>